<proteinExistence type="predicted"/>
<protein>
    <submittedName>
        <fullName evidence="1">tRNA 5'-guanylyltransferase</fullName>
    </submittedName>
</protein>
<organism evidence="1 2">
    <name type="scientific">Thermoproteus sp. AZ2</name>
    <dbReference type="NCBI Taxonomy" id="1609232"/>
    <lineage>
        <taxon>Archaea</taxon>
        <taxon>Thermoproteota</taxon>
        <taxon>Thermoprotei</taxon>
        <taxon>Thermoproteales</taxon>
        <taxon>Thermoproteaceae</taxon>
        <taxon>Thermoproteus</taxon>
    </lineage>
</organism>
<accession>A0ACC6V2T7</accession>
<evidence type="ECO:0000313" key="2">
    <source>
        <dbReference type="Proteomes" id="UP000033636"/>
    </source>
</evidence>
<sequence>MAALLSAILSSPPPKLEADYRSREGPPDRLSPPIAVRLDGVGFGRSVADLPGPRNWAVHNALFLEAVELARGTSAYAVYVVSDEANLIYLDQLPYRGRLIKILSVLPSRLSARLSARLGRPVAFDARAVRLLDECDAARYVLYRARIGLNNYVVSLARLRGLVEEETPRLGELLAALGPTDLSLGWGSLATRAGGWRREDLCAFLGRCGLC</sequence>
<name>A0ACC6V2T7_9CREN</name>
<gene>
    <name evidence="1" type="ORF">TU35_007525</name>
</gene>
<evidence type="ECO:0000313" key="1">
    <source>
        <dbReference type="EMBL" id="MFB6491071.1"/>
    </source>
</evidence>
<comment type="caution">
    <text evidence="1">The sequence shown here is derived from an EMBL/GenBank/DDBJ whole genome shotgun (WGS) entry which is preliminary data.</text>
</comment>
<reference evidence="1" key="1">
    <citation type="submission" date="2024-07" db="EMBL/GenBank/DDBJ databases">
        <title>Metagenome and Metagenome-Assembled Genomes of Archaea from a hot spring from the geothermal field of Los Azufres, Mexico.</title>
        <authorList>
            <person name="Marin-Paredes R."/>
            <person name="Martinez-Romero E."/>
            <person name="Servin-Garciduenas L.E."/>
        </authorList>
    </citation>
    <scope>NUCLEOTIDE SEQUENCE</scope>
</reference>
<dbReference type="Proteomes" id="UP000033636">
    <property type="component" value="Unassembled WGS sequence"/>
</dbReference>
<dbReference type="EMBL" id="JZWT02000020">
    <property type="protein sequence ID" value="MFB6491071.1"/>
    <property type="molecule type" value="Genomic_DNA"/>
</dbReference>